<keyword evidence="3" id="KW-1185">Reference proteome</keyword>
<dbReference type="InterPro" id="IPR007174">
    <property type="entry name" value="Las1"/>
</dbReference>
<gene>
    <name evidence="2" type="ORF">CFOL_v3_05659</name>
</gene>
<dbReference type="GO" id="GO:0000460">
    <property type="term" value="P:maturation of 5.8S rRNA"/>
    <property type="evidence" value="ECO:0007669"/>
    <property type="project" value="TreeGrafter"/>
</dbReference>
<proteinExistence type="predicted"/>
<dbReference type="Pfam" id="PF04031">
    <property type="entry name" value="Las1"/>
    <property type="match status" value="1"/>
</dbReference>
<evidence type="ECO:0000313" key="3">
    <source>
        <dbReference type="Proteomes" id="UP000187406"/>
    </source>
</evidence>
<evidence type="ECO:0000313" key="2">
    <source>
        <dbReference type="EMBL" id="GAV62135.1"/>
    </source>
</evidence>
<protein>
    <submittedName>
        <fullName evidence="2">Las1 domain-containing protein</fullName>
    </submittedName>
</protein>
<evidence type="ECO:0000256" key="1">
    <source>
        <dbReference type="SAM" id="MobiDB-lite"/>
    </source>
</evidence>
<dbReference type="PANTHER" id="PTHR15002">
    <property type="entry name" value="RIBOSOMAL BIOGENESIS PROTEIN LAS1L"/>
    <property type="match status" value="1"/>
</dbReference>
<dbReference type="Proteomes" id="UP000187406">
    <property type="component" value="Unassembled WGS sequence"/>
</dbReference>
<dbReference type="OrthoDB" id="10263222at2759"/>
<organism evidence="2 3">
    <name type="scientific">Cephalotus follicularis</name>
    <name type="common">Albany pitcher plant</name>
    <dbReference type="NCBI Taxonomy" id="3775"/>
    <lineage>
        <taxon>Eukaryota</taxon>
        <taxon>Viridiplantae</taxon>
        <taxon>Streptophyta</taxon>
        <taxon>Embryophyta</taxon>
        <taxon>Tracheophyta</taxon>
        <taxon>Spermatophyta</taxon>
        <taxon>Magnoliopsida</taxon>
        <taxon>eudicotyledons</taxon>
        <taxon>Gunneridae</taxon>
        <taxon>Pentapetalae</taxon>
        <taxon>rosids</taxon>
        <taxon>fabids</taxon>
        <taxon>Oxalidales</taxon>
        <taxon>Cephalotaceae</taxon>
        <taxon>Cephalotus</taxon>
    </lineage>
</organism>
<reference evidence="3" key="1">
    <citation type="submission" date="2016-04" db="EMBL/GenBank/DDBJ databases">
        <title>Cephalotus genome sequencing.</title>
        <authorList>
            <person name="Fukushima K."/>
            <person name="Hasebe M."/>
            <person name="Fang X."/>
        </authorList>
    </citation>
    <scope>NUCLEOTIDE SEQUENCE [LARGE SCALE GENOMIC DNA]</scope>
    <source>
        <strain evidence="3">cv. St1</strain>
    </source>
</reference>
<feature type="region of interest" description="Disordered" evidence="1">
    <location>
        <begin position="1"/>
        <end position="29"/>
    </location>
</feature>
<accession>A0A1Q3B2L5</accession>
<feature type="compositionally biased region" description="Basic and acidic residues" evidence="1">
    <location>
        <begin position="11"/>
        <end position="22"/>
    </location>
</feature>
<comment type="caution">
    <text evidence="2">The sequence shown here is derived from an EMBL/GenBank/DDBJ whole genome shotgun (WGS) entry which is preliminary data.</text>
</comment>
<name>A0A1Q3B2L5_CEPFO</name>
<dbReference type="GO" id="GO:0090730">
    <property type="term" value="C:Las1 complex"/>
    <property type="evidence" value="ECO:0007669"/>
    <property type="project" value="InterPro"/>
</dbReference>
<dbReference type="InParanoid" id="A0A1Q3B2L5"/>
<dbReference type="GO" id="GO:0000470">
    <property type="term" value="P:maturation of LSU-rRNA"/>
    <property type="evidence" value="ECO:0007669"/>
    <property type="project" value="TreeGrafter"/>
</dbReference>
<feature type="region of interest" description="Disordered" evidence="1">
    <location>
        <begin position="558"/>
        <end position="583"/>
    </location>
</feature>
<feature type="compositionally biased region" description="Polar residues" evidence="1">
    <location>
        <begin position="565"/>
        <end position="577"/>
    </location>
</feature>
<dbReference type="GO" id="GO:0004519">
    <property type="term" value="F:endonuclease activity"/>
    <property type="evidence" value="ECO:0007669"/>
    <property type="project" value="InterPro"/>
</dbReference>
<sequence>MGAATAPVLRLHKEEEEERRGVDGSSSSSNGYKLVPWLSWHDWEFVRDSLFSSSPLIALNRISTWRSRGCVPDLVDVTSSIVEIQLMDPHFNFTGDHTNHVIYSDQMLAMLYCMSILRLVNCVVEKTRKRSKFSIAQAADAIGIPRSLIDVRHEGSHRNLPALPVVRDSSVKALHWLKCYYWDPQKRLIPYQGNGSANIRKEIKSKFHELSYCLKAKQNPQPGSLLVKGKRGIHRKGLCGHTKFLPLMTGKFHSSKLRGSKKQITNTLKTLIQLYASFSSEVVSVLLELLLKALNSSDLVELPKNSQVAQNTHSLLDDWKLVITKFSNKEPELFLTLLKAIVDMIDAEEAMKYDLGRQHLTTSEHRVETGQIDNLSSLFAWLVGQIKGPKPFGCKDPAAEIKVSAAGIDISNAVLMELLRQCLRVSAFGNNQLVNSALHLAQLMGDSSLMDKLSKLFSVSLSNSDASEDIYSSVSSMSLLTQHEESICEAAKKLEAVKHRRQRSKVVKTRDDVGNSTRWVVAKCWSPCPIGMLPGDLGSSGRLPILEFVNDGNKVKISDNRGASPDTQLLDNSNVEKTNGKREASSDIQLLNNAISKKMRETVEGSESDGEDVLLPEGVKGRLMIGGVWKIVGEEELLAIESAVRILV</sequence>
<dbReference type="GO" id="GO:0030687">
    <property type="term" value="C:preribosome, large subunit precursor"/>
    <property type="evidence" value="ECO:0007669"/>
    <property type="project" value="TreeGrafter"/>
</dbReference>
<dbReference type="FunCoup" id="A0A1Q3B2L5">
    <property type="interactions" value="884"/>
</dbReference>
<dbReference type="STRING" id="3775.A0A1Q3B2L5"/>
<dbReference type="EMBL" id="BDDD01000239">
    <property type="protein sequence ID" value="GAV62135.1"/>
    <property type="molecule type" value="Genomic_DNA"/>
</dbReference>
<dbReference type="PANTHER" id="PTHR15002:SF0">
    <property type="entry name" value="RIBOSOMAL BIOGENESIS PROTEIN LAS1L"/>
    <property type="match status" value="1"/>
</dbReference>
<dbReference type="AlphaFoldDB" id="A0A1Q3B2L5"/>